<sequence>MRGSIPRRIPGRRAGLRPGWAPALQATSRGRRIRPTLTGVNDRPTRLRLPEDAVAAPPPDTRTVDQVIEHLGLGPFQYRLLLICGLTFAADAMAVLVMGFALGDVKAHFGLPDDSPVVTLLTVATFAGMLIGAPLWGRVADRVGRRPVFLTTVTLGVLFGLLGAFAPNVGVLLAARVLTGFAIGGTMPVDYALMAEFMPAAQRGRFLVIVEGFWVIGTLILTLLAAATAAWLPAGDAWRWLLALTALPGLAGLFVRLGVPDSPRWLSARGRMDEARAALAQLARRNGRPLPPEPLAPPLPVPRRASRFAALLGPALRDRLLLMGAAWFGMSLGYYGIFSWLPTYLRANGFELSETYATTLLLAAAQVPGYLLSSLLVEWVGRRATLVGFMLISALGAYLFLLAGTPTGVLLTSALLSFSLLGTWGALYAYTPELFPTLLRASGMGLVSAFARLGSLISPFAGALLLGGQLVQALTVFAALFVLSAACVWAVGIETRGRPLRDRETA</sequence>
<dbReference type="InterPro" id="IPR020846">
    <property type="entry name" value="MFS_dom"/>
</dbReference>
<dbReference type="SUPFAM" id="SSF103473">
    <property type="entry name" value="MFS general substrate transporter"/>
    <property type="match status" value="1"/>
</dbReference>
<dbReference type="PROSITE" id="PS00216">
    <property type="entry name" value="SUGAR_TRANSPORT_1"/>
    <property type="match status" value="1"/>
</dbReference>
<evidence type="ECO:0000259" key="7">
    <source>
        <dbReference type="PROSITE" id="PS50850"/>
    </source>
</evidence>
<feature type="transmembrane region" description="Helical" evidence="6">
    <location>
        <begin position="173"/>
        <end position="194"/>
    </location>
</feature>
<dbReference type="CDD" id="cd17316">
    <property type="entry name" value="MFS_SV2_like"/>
    <property type="match status" value="1"/>
</dbReference>
<keyword evidence="2" id="KW-0813">Transport</keyword>
<evidence type="ECO:0000256" key="4">
    <source>
        <dbReference type="ARBA" id="ARBA00022989"/>
    </source>
</evidence>
<comment type="caution">
    <text evidence="8">The sequence shown here is derived from an EMBL/GenBank/DDBJ whole genome shotgun (WGS) entry which is preliminary data.</text>
</comment>
<organism evidence="8 9">
    <name type="scientific">Deinococcus indicus</name>
    <dbReference type="NCBI Taxonomy" id="223556"/>
    <lineage>
        <taxon>Bacteria</taxon>
        <taxon>Thermotogati</taxon>
        <taxon>Deinococcota</taxon>
        <taxon>Deinococci</taxon>
        <taxon>Deinococcales</taxon>
        <taxon>Deinococcaceae</taxon>
        <taxon>Deinococcus</taxon>
    </lineage>
</organism>
<protein>
    <submittedName>
        <fullName evidence="8">MFS transporter</fullName>
    </submittedName>
</protein>
<feature type="transmembrane region" description="Helical" evidence="6">
    <location>
        <begin position="409"/>
        <end position="431"/>
    </location>
</feature>
<proteinExistence type="predicted"/>
<keyword evidence="9" id="KW-1185">Reference proteome</keyword>
<evidence type="ECO:0000256" key="1">
    <source>
        <dbReference type="ARBA" id="ARBA00004141"/>
    </source>
</evidence>
<dbReference type="InterPro" id="IPR005829">
    <property type="entry name" value="Sugar_transporter_CS"/>
</dbReference>
<dbReference type="Pfam" id="PF00083">
    <property type="entry name" value="Sugar_tr"/>
    <property type="match status" value="1"/>
</dbReference>
<evidence type="ECO:0000313" key="9">
    <source>
        <dbReference type="Proteomes" id="UP000197208"/>
    </source>
</evidence>
<dbReference type="Proteomes" id="UP000197208">
    <property type="component" value="Unassembled WGS sequence"/>
</dbReference>
<feature type="transmembrane region" description="Helical" evidence="6">
    <location>
        <begin position="320"/>
        <end position="341"/>
    </location>
</feature>
<accession>A0A246BIX7</accession>
<dbReference type="AlphaFoldDB" id="A0A246BIX7"/>
<dbReference type="PROSITE" id="PS00217">
    <property type="entry name" value="SUGAR_TRANSPORT_2"/>
    <property type="match status" value="1"/>
</dbReference>
<dbReference type="EMBL" id="NHMK01000020">
    <property type="protein sequence ID" value="OWL95177.1"/>
    <property type="molecule type" value="Genomic_DNA"/>
</dbReference>
<dbReference type="PROSITE" id="PS50850">
    <property type="entry name" value="MFS"/>
    <property type="match status" value="1"/>
</dbReference>
<reference evidence="8 9" key="1">
    <citation type="submission" date="2017-05" db="EMBL/GenBank/DDBJ databases">
        <title>De novo genome assembly of Deniococcus indicus strain DR1.</title>
        <authorList>
            <person name="Chauhan D."/>
            <person name="Yennamalli R.M."/>
            <person name="Priyadarshini R."/>
        </authorList>
    </citation>
    <scope>NUCLEOTIDE SEQUENCE [LARGE SCALE GENOMIC DNA]</scope>
    <source>
        <strain evidence="8 9">DR1</strain>
    </source>
</reference>
<feature type="transmembrane region" description="Helical" evidence="6">
    <location>
        <begin position="115"/>
        <end position="136"/>
    </location>
</feature>
<gene>
    <name evidence="8" type="ORF">CBQ26_12875</name>
</gene>
<dbReference type="InterPro" id="IPR036259">
    <property type="entry name" value="MFS_trans_sf"/>
</dbReference>
<feature type="transmembrane region" description="Helical" evidence="6">
    <location>
        <begin position="206"/>
        <end position="232"/>
    </location>
</feature>
<dbReference type="Gene3D" id="1.20.1250.20">
    <property type="entry name" value="MFS general substrate transporter like domains"/>
    <property type="match status" value="1"/>
</dbReference>
<feature type="transmembrane region" description="Helical" evidence="6">
    <location>
        <begin position="148"/>
        <end position="167"/>
    </location>
</feature>
<feature type="transmembrane region" description="Helical" evidence="6">
    <location>
        <begin position="473"/>
        <end position="493"/>
    </location>
</feature>
<feature type="transmembrane region" description="Helical" evidence="6">
    <location>
        <begin position="238"/>
        <end position="259"/>
    </location>
</feature>
<feature type="transmembrane region" description="Helical" evidence="6">
    <location>
        <begin position="384"/>
        <end position="403"/>
    </location>
</feature>
<feature type="transmembrane region" description="Helical" evidence="6">
    <location>
        <begin position="80"/>
        <end position="103"/>
    </location>
</feature>
<keyword evidence="3 6" id="KW-0812">Transmembrane</keyword>
<dbReference type="GO" id="GO:0016020">
    <property type="term" value="C:membrane"/>
    <property type="evidence" value="ECO:0007669"/>
    <property type="project" value="UniProtKB-SubCell"/>
</dbReference>
<evidence type="ECO:0000256" key="5">
    <source>
        <dbReference type="ARBA" id="ARBA00023136"/>
    </source>
</evidence>
<keyword evidence="4 6" id="KW-1133">Transmembrane helix</keyword>
<dbReference type="PANTHER" id="PTHR23511">
    <property type="entry name" value="SYNAPTIC VESICLE GLYCOPROTEIN 2"/>
    <property type="match status" value="1"/>
</dbReference>
<feature type="domain" description="Major facilitator superfamily (MFS) profile" evidence="7">
    <location>
        <begin position="80"/>
        <end position="496"/>
    </location>
</feature>
<evidence type="ECO:0000256" key="2">
    <source>
        <dbReference type="ARBA" id="ARBA00022448"/>
    </source>
</evidence>
<dbReference type="PANTHER" id="PTHR23511:SF34">
    <property type="entry name" value="SYNAPTIC VESICLE GLYCOPROTEIN 2"/>
    <property type="match status" value="1"/>
</dbReference>
<comment type="subcellular location">
    <subcellularLocation>
        <location evidence="1">Membrane</location>
        <topology evidence="1">Multi-pass membrane protein</topology>
    </subcellularLocation>
</comment>
<dbReference type="InterPro" id="IPR005828">
    <property type="entry name" value="MFS_sugar_transport-like"/>
</dbReference>
<name>A0A246BIX7_9DEIO</name>
<dbReference type="GO" id="GO:0022857">
    <property type="term" value="F:transmembrane transporter activity"/>
    <property type="evidence" value="ECO:0007669"/>
    <property type="project" value="InterPro"/>
</dbReference>
<evidence type="ECO:0000256" key="6">
    <source>
        <dbReference type="SAM" id="Phobius"/>
    </source>
</evidence>
<feature type="transmembrane region" description="Helical" evidence="6">
    <location>
        <begin position="356"/>
        <end position="377"/>
    </location>
</feature>
<keyword evidence="5 6" id="KW-0472">Membrane</keyword>
<evidence type="ECO:0000256" key="3">
    <source>
        <dbReference type="ARBA" id="ARBA00022692"/>
    </source>
</evidence>
<evidence type="ECO:0000313" key="8">
    <source>
        <dbReference type="EMBL" id="OWL95177.1"/>
    </source>
</evidence>
<dbReference type="OrthoDB" id="9787026at2"/>
<feature type="transmembrane region" description="Helical" evidence="6">
    <location>
        <begin position="443"/>
        <end position="467"/>
    </location>
</feature>